<evidence type="ECO:0000256" key="2">
    <source>
        <dbReference type="SAM" id="MobiDB-lite"/>
    </source>
</evidence>
<sequence length="370" mass="42587">MPKTIQGMSSMEIEQIGAKDARNANNKRKWEGGYQNNLGQQNKQKKVMIAYTTRPDNKNGYAGKLPLCNKCKKGFHAFLTQITEKKTKKKSEEKRLEDVLIVRDFQEVFPEDLLGLPPTRQVEFQIDLVPGATPVARSPYRLAPLEILTNAMVVFMDLMNRVCNQYLDKFVIVLIGDILIYFCNNEEREDHLKQILELLKKEELYVKFSKCDFWLPKVQFLGHVIDNQGINAHPAKIESVKDWALPKTPREICQFLSLAGYYRRFIKGFSKIAKSMTKLTQKNMKFEWGEKVKAEFQLLKQILCSALILSLPEGSKNFMVYCNASHKGLGAVLMKKEKFIAYASRQLKVYKKNYTTHDLELGAVVFALKI</sequence>
<evidence type="ECO:0000259" key="3">
    <source>
        <dbReference type="Pfam" id="PF00078"/>
    </source>
</evidence>
<keyword evidence="5" id="KW-0548">Nucleotidyltransferase</keyword>
<gene>
    <name evidence="5" type="ORF">Tci_020204</name>
</gene>
<proteinExistence type="predicted"/>
<dbReference type="PANTHER" id="PTHR37984">
    <property type="entry name" value="PROTEIN CBG26694"/>
    <property type="match status" value="1"/>
</dbReference>
<organism evidence="5">
    <name type="scientific">Tanacetum cinerariifolium</name>
    <name type="common">Dalmatian daisy</name>
    <name type="synonym">Chrysanthemum cinerariifolium</name>
    <dbReference type="NCBI Taxonomy" id="118510"/>
    <lineage>
        <taxon>Eukaryota</taxon>
        <taxon>Viridiplantae</taxon>
        <taxon>Streptophyta</taxon>
        <taxon>Embryophyta</taxon>
        <taxon>Tracheophyta</taxon>
        <taxon>Spermatophyta</taxon>
        <taxon>Magnoliopsida</taxon>
        <taxon>eudicotyledons</taxon>
        <taxon>Gunneridae</taxon>
        <taxon>Pentapetalae</taxon>
        <taxon>asterids</taxon>
        <taxon>campanulids</taxon>
        <taxon>Asterales</taxon>
        <taxon>Asteraceae</taxon>
        <taxon>Asteroideae</taxon>
        <taxon>Anthemideae</taxon>
        <taxon>Anthemidinae</taxon>
        <taxon>Tanacetum</taxon>
    </lineage>
</organism>
<dbReference type="InterPro" id="IPR050951">
    <property type="entry name" value="Retrovirus_Pol_polyprotein"/>
</dbReference>
<dbReference type="InterPro" id="IPR041577">
    <property type="entry name" value="RT_RNaseH_2"/>
</dbReference>
<dbReference type="InterPro" id="IPR000477">
    <property type="entry name" value="RT_dom"/>
</dbReference>
<keyword evidence="5" id="KW-0695">RNA-directed DNA polymerase</keyword>
<dbReference type="GO" id="GO:0003964">
    <property type="term" value="F:RNA-directed DNA polymerase activity"/>
    <property type="evidence" value="ECO:0007669"/>
    <property type="project" value="UniProtKB-KW"/>
</dbReference>
<evidence type="ECO:0000313" key="5">
    <source>
        <dbReference type="EMBL" id="GEU48226.1"/>
    </source>
</evidence>
<dbReference type="Pfam" id="PF17919">
    <property type="entry name" value="RT_RNaseH_2"/>
    <property type="match status" value="1"/>
</dbReference>
<keyword evidence="1" id="KW-0511">Multifunctional enzyme</keyword>
<feature type="region of interest" description="Disordered" evidence="2">
    <location>
        <begin position="18"/>
        <end position="37"/>
    </location>
</feature>
<protein>
    <submittedName>
        <fullName evidence="5">Reverse transcriptase domain-containing protein</fullName>
    </submittedName>
</protein>
<evidence type="ECO:0000256" key="1">
    <source>
        <dbReference type="ARBA" id="ARBA00023268"/>
    </source>
</evidence>
<comment type="caution">
    <text evidence="5">The sequence shown here is derived from an EMBL/GenBank/DDBJ whole genome shotgun (WGS) entry which is preliminary data.</text>
</comment>
<dbReference type="AlphaFoldDB" id="A0A6L2KFP7"/>
<feature type="domain" description="Reverse transcriptase" evidence="3">
    <location>
        <begin position="149"/>
        <end position="225"/>
    </location>
</feature>
<feature type="domain" description="Reverse transcriptase/retrotransposon-derived protein RNase H-like" evidence="4">
    <location>
        <begin position="288"/>
        <end position="369"/>
    </location>
</feature>
<reference evidence="5" key="1">
    <citation type="journal article" date="2019" name="Sci. Rep.">
        <title>Draft genome of Tanacetum cinerariifolium, the natural source of mosquito coil.</title>
        <authorList>
            <person name="Yamashiro T."/>
            <person name="Shiraishi A."/>
            <person name="Satake H."/>
            <person name="Nakayama K."/>
        </authorList>
    </citation>
    <scope>NUCLEOTIDE SEQUENCE</scope>
</reference>
<name>A0A6L2KFP7_TANCI</name>
<dbReference type="InterPro" id="IPR043502">
    <property type="entry name" value="DNA/RNA_pol_sf"/>
</dbReference>
<dbReference type="InterPro" id="IPR043128">
    <property type="entry name" value="Rev_trsase/Diguanyl_cyclase"/>
</dbReference>
<dbReference type="Pfam" id="PF00078">
    <property type="entry name" value="RVT_1"/>
    <property type="match status" value="1"/>
</dbReference>
<accession>A0A6L2KFP7</accession>
<dbReference type="SUPFAM" id="SSF56672">
    <property type="entry name" value="DNA/RNA polymerases"/>
    <property type="match status" value="1"/>
</dbReference>
<keyword evidence="5" id="KW-0808">Transferase</keyword>
<dbReference type="Gene3D" id="3.30.70.270">
    <property type="match status" value="2"/>
</dbReference>
<dbReference type="PANTHER" id="PTHR37984:SF5">
    <property type="entry name" value="PROTEIN NYNRIN-LIKE"/>
    <property type="match status" value="1"/>
</dbReference>
<dbReference type="FunFam" id="3.30.70.270:FF:000020">
    <property type="entry name" value="Transposon Tf2-6 polyprotein-like Protein"/>
    <property type="match status" value="1"/>
</dbReference>
<evidence type="ECO:0000259" key="4">
    <source>
        <dbReference type="Pfam" id="PF17919"/>
    </source>
</evidence>
<dbReference type="EMBL" id="BKCJ010002388">
    <property type="protein sequence ID" value="GEU48226.1"/>
    <property type="molecule type" value="Genomic_DNA"/>
</dbReference>